<dbReference type="Proteomes" id="UP000748531">
    <property type="component" value="Unassembled WGS sequence"/>
</dbReference>
<sequence length="369" mass="41175">MLLIKTTPLISNFSAARFLSTLSTTAATTSSHITDLGRIQLSSKRRLDAWTQAQKTKLRAWYSPNVEKITVQYVGKLSQPHVGPLQMTRGISCPIDCAKHLSGLLVEQSVIALVNGQPWDMHRPLIQDCSVDFVHFKDAHNDPVLANRAFWRSASFFLAAVLESAFRPEHQVRLVSNPDVRPEAGGFVCDVSFMPTTTIGCVDPWIPSPRELRALSAYGQRLAASGLNFEPLDADWALYDACFADEPLRQQEVMRAVTGSNSTSFSRDDHVRPPVCLYRLGNFVEACPVSPLISSSRLIGRFAVTAFRPLGWLRTSTPNSTIRPLVYRVQGIALPTAFLTHFTTFERLIQWSKLPNLDVSEKPDYVVEF</sequence>
<dbReference type="InterPro" id="IPR012675">
    <property type="entry name" value="Beta-grasp_dom_sf"/>
</dbReference>
<proteinExistence type="predicted"/>
<evidence type="ECO:0000313" key="2">
    <source>
        <dbReference type="EMBL" id="KAF5396946.1"/>
    </source>
</evidence>
<dbReference type="InterPro" id="IPR018163">
    <property type="entry name" value="Thr/Ala-tRNA-synth_IIc_edit"/>
</dbReference>
<comment type="caution">
    <text evidence="2">The sequence shown here is derived from an EMBL/GenBank/DDBJ whole genome shotgun (WGS) entry which is preliminary data.</text>
</comment>
<gene>
    <name evidence="2" type="ORF">PHET_10249</name>
</gene>
<organism evidence="2 3">
    <name type="scientific">Paragonimus heterotremus</name>
    <dbReference type="NCBI Taxonomy" id="100268"/>
    <lineage>
        <taxon>Eukaryota</taxon>
        <taxon>Metazoa</taxon>
        <taxon>Spiralia</taxon>
        <taxon>Lophotrochozoa</taxon>
        <taxon>Platyhelminthes</taxon>
        <taxon>Trematoda</taxon>
        <taxon>Digenea</taxon>
        <taxon>Plagiorchiida</taxon>
        <taxon>Troglotremata</taxon>
        <taxon>Troglotrematidae</taxon>
        <taxon>Paragonimus</taxon>
    </lineage>
</organism>
<dbReference type="SUPFAM" id="SSF55186">
    <property type="entry name" value="ThrRS/AlaRS common domain"/>
    <property type="match status" value="1"/>
</dbReference>
<reference evidence="2" key="1">
    <citation type="submission" date="2019-05" db="EMBL/GenBank/DDBJ databases">
        <title>Annotation for the trematode Paragonimus heterotremus.</title>
        <authorList>
            <person name="Choi Y.-J."/>
        </authorList>
    </citation>
    <scope>NUCLEOTIDE SEQUENCE</scope>
    <source>
        <strain evidence="2">LC</strain>
    </source>
</reference>
<dbReference type="OrthoDB" id="5870821at2759"/>
<protein>
    <submittedName>
        <fullName evidence="2">Putative phospholipid-transporting ATPase IF</fullName>
    </submittedName>
</protein>
<dbReference type="Gene3D" id="3.10.20.30">
    <property type="match status" value="1"/>
</dbReference>
<dbReference type="CDD" id="cd01667">
    <property type="entry name" value="TGS_ThrRS"/>
    <property type="match status" value="1"/>
</dbReference>
<dbReference type="GO" id="GO:0000166">
    <property type="term" value="F:nucleotide binding"/>
    <property type="evidence" value="ECO:0007669"/>
    <property type="project" value="InterPro"/>
</dbReference>
<keyword evidence="3" id="KW-1185">Reference proteome</keyword>
<evidence type="ECO:0000313" key="3">
    <source>
        <dbReference type="Proteomes" id="UP000748531"/>
    </source>
</evidence>
<dbReference type="Gene3D" id="3.30.980.10">
    <property type="entry name" value="Threonyl-trna Synthetase, Chain A, domain 2"/>
    <property type="match status" value="1"/>
</dbReference>
<dbReference type="InterPro" id="IPR004095">
    <property type="entry name" value="TGS"/>
</dbReference>
<accession>A0A8J4T2H8</accession>
<feature type="domain" description="TGS" evidence="1">
    <location>
        <begin position="65"/>
        <end position="135"/>
    </location>
</feature>
<evidence type="ECO:0000259" key="1">
    <source>
        <dbReference type="PROSITE" id="PS51880"/>
    </source>
</evidence>
<dbReference type="AlphaFoldDB" id="A0A8J4T2H8"/>
<name>A0A8J4T2H8_9TREM</name>
<dbReference type="Pfam" id="PF02824">
    <property type="entry name" value="TGS"/>
    <property type="match status" value="1"/>
</dbReference>
<dbReference type="EMBL" id="LUCH01007046">
    <property type="protein sequence ID" value="KAF5396946.1"/>
    <property type="molecule type" value="Genomic_DNA"/>
</dbReference>
<dbReference type="PROSITE" id="PS51880">
    <property type="entry name" value="TGS"/>
    <property type="match status" value="1"/>
</dbReference>